<evidence type="ECO:0000313" key="1">
    <source>
        <dbReference type="EMBL" id="UOQ43994.1"/>
    </source>
</evidence>
<reference evidence="1 2" key="1">
    <citation type="submission" date="2022-04" db="EMBL/GenBank/DDBJ databases">
        <title>Halobacillus sp. isolated from saltern.</title>
        <authorList>
            <person name="Won M."/>
            <person name="Lee C.-M."/>
            <person name="Woen H.-Y."/>
            <person name="Kwon S.-W."/>
        </authorList>
    </citation>
    <scope>NUCLEOTIDE SEQUENCE [LARGE SCALE GENOMIC DNA]</scope>
    <source>
        <strain evidence="1 2">SSBR10-3</strain>
    </source>
</reference>
<organism evidence="1 2">
    <name type="scientific">Halobacillus salinarum</name>
    <dbReference type="NCBI Taxonomy" id="2932257"/>
    <lineage>
        <taxon>Bacteria</taxon>
        <taxon>Bacillati</taxon>
        <taxon>Bacillota</taxon>
        <taxon>Bacilli</taxon>
        <taxon>Bacillales</taxon>
        <taxon>Bacillaceae</taxon>
        <taxon>Halobacillus</taxon>
    </lineage>
</organism>
<gene>
    <name evidence="1" type="ORF">MUN89_19325</name>
</gene>
<accession>A0ABY4EK38</accession>
<dbReference type="Proteomes" id="UP000831787">
    <property type="component" value="Chromosome"/>
</dbReference>
<dbReference type="EMBL" id="CP095073">
    <property type="protein sequence ID" value="UOQ43994.1"/>
    <property type="molecule type" value="Genomic_DNA"/>
</dbReference>
<proteinExistence type="predicted"/>
<dbReference type="Gene3D" id="6.20.20.10">
    <property type="match status" value="1"/>
</dbReference>
<sequence length="90" mass="10480">MIGLQIQSFNKWYDLCPVCNGYGKYEEYDDSKANMIVDHYQRMNHARGTEAWKLAVEETSYEKECSACHGNGNILNDEGKQMYQLLKQYA</sequence>
<protein>
    <submittedName>
        <fullName evidence="1">Uncharacterized protein</fullName>
    </submittedName>
</protein>
<name>A0ABY4EK38_9BACI</name>
<keyword evidence="2" id="KW-1185">Reference proteome</keyword>
<evidence type="ECO:0000313" key="2">
    <source>
        <dbReference type="Proteomes" id="UP000831787"/>
    </source>
</evidence>
<dbReference type="RefSeq" id="WP_244709597.1">
    <property type="nucleotide sequence ID" value="NZ_CP095073.1"/>
</dbReference>